<dbReference type="RefSeq" id="WP_123668463.1">
    <property type="nucleotide sequence ID" value="NZ_RJKE01000001.1"/>
</dbReference>
<dbReference type="EMBL" id="RJKE01000001">
    <property type="protein sequence ID" value="ROO89353.1"/>
    <property type="molecule type" value="Genomic_DNA"/>
</dbReference>
<organism evidence="2 3">
    <name type="scientific">Actinocorallia herbida</name>
    <dbReference type="NCBI Taxonomy" id="58109"/>
    <lineage>
        <taxon>Bacteria</taxon>
        <taxon>Bacillati</taxon>
        <taxon>Actinomycetota</taxon>
        <taxon>Actinomycetes</taxon>
        <taxon>Streptosporangiales</taxon>
        <taxon>Thermomonosporaceae</taxon>
        <taxon>Actinocorallia</taxon>
    </lineage>
</organism>
<name>A0A3N1D740_9ACTN</name>
<evidence type="ECO:0000256" key="1">
    <source>
        <dbReference type="ARBA" id="ARBA00005534"/>
    </source>
</evidence>
<dbReference type="InterPro" id="IPR001602">
    <property type="entry name" value="UPF0047_YjbQ-like"/>
</dbReference>
<gene>
    <name evidence="2" type="ORF">EDD29_7043</name>
</gene>
<dbReference type="NCBIfam" id="TIGR00149">
    <property type="entry name" value="TIGR00149_YjbQ"/>
    <property type="match status" value="1"/>
</dbReference>
<comment type="similarity">
    <text evidence="1">Belongs to the UPF0047 family.</text>
</comment>
<dbReference type="Gene3D" id="2.60.120.460">
    <property type="entry name" value="YjbQ-like"/>
    <property type="match status" value="1"/>
</dbReference>
<dbReference type="Pfam" id="PF01894">
    <property type="entry name" value="YjbQ"/>
    <property type="match status" value="1"/>
</dbReference>
<accession>A0A3N1D740</accession>
<dbReference type="AlphaFoldDB" id="A0A3N1D740"/>
<keyword evidence="3" id="KW-1185">Reference proteome</keyword>
<evidence type="ECO:0000313" key="3">
    <source>
        <dbReference type="Proteomes" id="UP000272400"/>
    </source>
</evidence>
<dbReference type="PIRSF" id="PIRSF004681">
    <property type="entry name" value="UCP004681"/>
    <property type="match status" value="1"/>
</dbReference>
<dbReference type="Proteomes" id="UP000272400">
    <property type="component" value="Unassembled WGS sequence"/>
</dbReference>
<dbReference type="InterPro" id="IPR035917">
    <property type="entry name" value="YjbQ-like_sf"/>
</dbReference>
<dbReference type="OrthoDB" id="9801725at2"/>
<dbReference type="SUPFAM" id="SSF111038">
    <property type="entry name" value="YjbQ-like"/>
    <property type="match status" value="1"/>
</dbReference>
<protein>
    <submittedName>
        <fullName evidence="2">Secondary thiamine-phosphate synthase enzyme</fullName>
    </submittedName>
</protein>
<sequence>MKTTLLSVTTGRRDTVHDITGECRDFISGEGDGLLHVFVPHATAGIAVLELGAGSDDDLLAALRDLLPADDRWRHAHGTRGHGRSHVLPALIPPYATIPVIGGRLALGTWQSIALVDINVDNPDRNVRLSFLGGA</sequence>
<dbReference type="PANTHER" id="PTHR30615:SF8">
    <property type="entry name" value="UPF0047 PROTEIN C4A8.02C"/>
    <property type="match status" value="1"/>
</dbReference>
<comment type="caution">
    <text evidence="2">The sequence shown here is derived from an EMBL/GenBank/DDBJ whole genome shotgun (WGS) entry which is preliminary data.</text>
</comment>
<evidence type="ECO:0000313" key="2">
    <source>
        <dbReference type="EMBL" id="ROO89353.1"/>
    </source>
</evidence>
<reference evidence="2 3" key="1">
    <citation type="submission" date="2018-11" db="EMBL/GenBank/DDBJ databases">
        <title>Sequencing the genomes of 1000 actinobacteria strains.</title>
        <authorList>
            <person name="Klenk H.-P."/>
        </authorList>
    </citation>
    <scope>NUCLEOTIDE SEQUENCE [LARGE SCALE GENOMIC DNA]</scope>
    <source>
        <strain evidence="2 3">DSM 44254</strain>
    </source>
</reference>
<dbReference type="PANTHER" id="PTHR30615">
    <property type="entry name" value="UNCHARACTERIZED PROTEIN YJBQ-RELATED"/>
    <property type="match status" value="1"/>
</dbReference>
<proteinExistence type="inferred from homology"/>